<keyword evidence="1" id="KW-0500">Molybdenum</keyword>
<dbReference type="PANTHER" id="PTHR11908:SF132">
    <property type="entry name" value="ALDEHYDE OXIDASE 1-RELATED"/>
    <property type="match status" value="1"/>
</dbReference>
<dbReference type="SMART" id="SM01008">
    <property type="entry name" value="Ald_Xan_dh_C"/>
    <property type="match status" value="1"/>
</dbReference>
<dbReference type="Pfam" id="PF02738">
    <property type="entry name" value="MoCoBD_1"/>
    <property type="match status" value="1"/>
</dbReference>
<dbReference type="AlphaFoldDB" id="A0A9Q7AHY9"/>
<sequence length="743" mass="80703">MTLRYVGRDVRRNDIVEKVSGHLRYLADLPPGGTTHGRLLLSSVAHGRVRSVDGTEAAKVPGFIRLFTAADGPKRRYNSALFLPDQTDHRDQQVFTDYPLFVGDMIGAVLAETDEAARKAASLVNIDYEPLEAVTDLMEALTARSCRKGFPQVIEGRLACGDGEPRGEGLVEVTTTVRTPKIHHAAMENHICRSRLDYGDVLVVESPCQMIFTVRFVLAELFDRPVNRVRVVKVPMGGTFGGKQEVMIEPACALMTLATGLPVQLNLDRRETIIATRTRAASSGTVRTVADGQGRFLFRETDVVVDAGAYATGGHRVAMAMGKKLFRLYRIPSQTFRARTTFTHTTPCGACRGYGSPQIHAITEIHIDFLARRLGLDPATLRLKNLVESGDLDPTGAPPLGNARIKDCLVRGMERFRWDERVLADPGEGRYRRAVGLACATHGNGYYGSPFPDFLSMSIRFCEDGTALVNAGLHELGNGTLTIVGQIVGEVLSLDPSRIVVVEGDTQTAPFDVGCVASRVTYVCGACAYEAARKLRDLLLDQVSRATGTSPEKLNLDDGKILFDDGRSLPYGEAVCLVAQRLREEVGIYHPFRPQANPASFGVHFAEVEVDRLTGLTRVTDFLAVHDVGRAINPRLLRGQIYGGVQMGIGMALSEELTYDPSGRPRNDAFSRYPLVNAPDMPPVDILLVEEGEPGGPYGAKSIGEICTVPTAAAVVNAVNRALGTELTELPLTAERIVAALHS</sequence>
<dbReference type="Gene3D" id="3.30.365.10">
    <property type="entry name" value="Aldehyde oxidase/xanthine dehydrogenase, molybdopterin binding domain"/>
    <property type="match status" value="4"/>
</dbReference>
<dbReference type="Pfam" id="PF01315">
    <property type="entry name" value="Ald_Xan_dh_C"/>
    <property type="match status" value="1"/>
</dbReference>
<dbReference type="SUPFAM" id="SSF56003">
    <property type="entry name" value="Molybdenum cofactor-binding domain"/>
    <property type="match status" value="1"/>
</dbReference>
<dbReference type="InterPro" id="IPR016208">
    <property type="entry name" value="Ald_Oxase/xanthine_DH-like"/>
</dbReference>
<keyword evidence="2" id="KW-0560">Oxidoreductase</keyword>
<proteinExistence type="predicted"/>
<dbReference type="InterPro" id="IPR000674">
    <property type="entry name" value="Ald_Oxase/Xan_DH_a/b"/>
</dbReference>
<dbReference type="PANTHER" id="PTHR11908">
    <property type="entry name" value="XANTHINE DEHYDROGENASE"/>
    <property type="match status" value="1"/>
</dbReference>
<protein>
    <submittedName>
        <fullName evidence="4">Molybdopterin-dependent oxidoreductase</fullName>
    </submittedName>
</protein>
<evidence type="ECO:0000259" key="3">
    <source>
        <dbReference type="SMART" id="SM01008"/>
    </source>
</evidence>
<evidence type="ECO:0000256" key="1">
    <source>
        <dbReference type="ARBA" id="ARBA00022505"/>
    </source>
</evidence>
<dbReference type="InterPro" id="IPR036856">
    <property type="entry name" value="Ald_Oxase/Xan_DH_a/b_sf"/>
</dbReference>
<dbReference type="KEGG" id="aram:KAR29_05330"/>
<evidence type="ECO:0000256" key="2">
    <source>
        <dbReference type="ARBA" id="ARBA00023002"/>
    </source>
</evidence>
<organism evidence="4 5">
    <name type="scientific">Aminithiophilus ramosus</name>
    <dbReference type="NCBI Taxonomy" id="3029084"/>
    <lineage>
        <taxon>Bacteria</taxon>
        <taxon>Thermotogati</taxon>
        <taxon>Synergistota</taxon>
        <taxon>Synergistia</taxon>
        <taxon>Synergistales</taxon>
        <taxon>Aminithiophilaceae</taxon>
        <taxon>Aminithiophilus</taxon>
    </lineage>
</organism>
<dbReference type="InterPro" id="IPR037165">
    <property type="entry name" value="AldOxase/xan_DH_Mopterin-bd_sf"/>
</dbReference>
<reference evidence="5" key="1">
    <citation type="submission" date="2021-04" db="EMBL/GenBank/DDBJ databases">
        <title>A novel Synergistetes isolate from a pyrite-forming mixed culture.</title>
        <authorList>
            <person name="Bunk B."/>
            <person name="Sproer C."/>
            <person name="Spring S."/>
            <person name="Pester M."/>
        </authorList>
    </citation>
    <scope>NUCLEOTIDE SEQUENCE [LARGE SCALE GENOMIC DNA]</scope>
    <source>
        <strain evidence="5">J.5.4.2-T.3.5.2</strain>
    </source>
</reference>
<gene>
    <name evidence="4" type="ORF">KAR29_05330</name>
</gene>
<keyword evidence="5" id="KW-1185">Reference proteome</keyword>
<evidence type="ECO:0000313" key="5">
    <source>
        <dbReference type="Proteomes" id="UP000671879"/>
    </source>
</evidence>
<dbReference type="Pfam" id="PF20256">
    <property type="entry name" value="MoCoBD_2"/>
    <property type="match status" value="1"/>
</dbReference>
<dbReference type="GO" id="GO:0016491">
    <property type="term" value="F:oxidoreductase activity"/>
    <property type="evidence" value="ECO:0007669"/>
    <property type="project" value="UniProtKB-KW"/>
</dbReference>
<dbReference type="SUPFAM" id="SSF54665">
    <property type="entry name" value="CO dehydrogenase molybdoprotein N-domain-like"/>
    <property type="match status" value="1"/>
</dbReference>
<dbReference type="InterPro" id="IPR008274">
    <property type="entry name" value="AldOxase/xan_DH_MoCoBD1"/>
</dbReference>
<dbReference type="InterPro" id="IPR046867">
    <property type="entry name" value="AldOxase/xan_DH_MoCoBD2"/>
</dbReference>
<dbReference type="RefSeq" id="WP_274374584.1">
    <property type="nucleotide sequence ID" value="NZ_CP072943.1"/>
</dbReference>
<dbReference type="Gene3D" id="3.90.1170.50">
    <property type="entry name" value="Aldehyde oxidase/xanthine dehydrogenase, a/b hammerhead"/>
    <property type="match status" value="1"/>
</dbReference>
<accession>A0A9Q7AHY9</accession>
<dbReference type="GO" id="GO:0005506">
    <property type="term" value="F:iron ion binding"/>
    <property type="evidence" value="ECO:0007669"/>
    <property type="project" value="InterPro"/>
</dbReference>
<evidence type="ECO:0000313" key="4">
    <source>
        <dbReference type="EMBL" id="QTX33304.1"/>
    </source>
</evidence>
<feature type="domain" description="Aldehyde oxidase/xanthine dehydrogenase a/b hammerhead" evidence="3">
    <location>
        <begin position="20"/>
        <end position="132"/>
    </location>
</feature>
<dbReference type="EMBL" id="CP072943">
    <property type="protein sequence ID" value="QTX33304.1"/>
    <property type="molecule type" value="Genomic_DNA"/>
</dbReference>
<dbReference type="Proteomes" id="UP000671879">
    <property type="component" value="Chromosome"/>
</dbReference>
<name>A0A9Q7AHY9_9BACT</name>